<feature type="compositionally biased region" description="Acidic residues" evidence="4">
    <location>
        <begin position="837"/>
        <end position="851"/>
    </location>
</feature>
<evidence type="ECO:0000313" key="7">
    <source>
        <dbReference type="Proteomes" id="UP000289152"/>
    </source>
</evidence>
<protein>
    <recommendedName>
        <fullName evidence="5">Bromo domain-containing protein</fullName>
    </recommendedName>
</protein>
<feature type="compositionally biased region" description="Basic and acidic residues" evidence="4">
    <location>
        <begin position="776"/>
        <end position="787"/>
    </location>
</feature>
<dbReference type="PRINTS" id="PR00503">
    <property type="entry name" value="BROMODOMAIN"/>
</dbReference>
<dbReference type="InterPro" id="IPR009072">
    <property type="entry name" value="Histone-fold"/>
</dbReference>
<dbReference type="SUPFAM" id="SSF47370">
    <property type="entry name" value="Bromodomain"/>
    <property type="match status" value="1"/>
</dbReference>
<feature type="region of interest" description="Disordered" evidence="4">
    <location>
        <begin position="750"/>
        <end position="851"/>
    </location>
</feature>
<dbReference type="Gene3D" id="1.10.20.10">
    <property type="entry name" value="Histone, subunit A"/>
    <property type="match status" value="1"/>
</dbReference>
<evidence type="ECO:0000313" key="6">
    <source>
        <dbReference type="EMBL" id="RXK38621.1"/>
    </source>
</evidence>
<dbReference type="GO" id="GO:0006357">
    <property type="term" value="P:regulation of transcription by RNA polymerase II"/>
    <property type="evidence" value="ECO:0007669"/>
    <property type="project" value="TreeGrafter"/>
</dbReference>
<keyword evidence="7" id="KW-1185">Reference proteome</keyword>
<gene>
    <name evidence="6" type="ORF">M231_04127</name>
</gene>
<feature type="region of interest" description="Disordered" evidence="4">
    <location>
        <begin position="378"/>
        <end position="413"/>
    </location>
</feature>
<evidence type="ECO:0000256" key="2">
    <source>
        <dbReference type="PROSITE-ProRule" id="PRU00035"/>
    </source>
</evidence>
<keyword evidence="1 2" id="KW-0103">Bromodomain</keyword>
<dbReference type="PROSITE" id="PS00633">
    <property type="entry name" value="BROMODOMAIN_1"/>
    <property type="match status" value="1"/>
</dbReference>
<name>A0A4Q1BLE5_TREME</name>
<reference evidence="6 7" key="1">
    <citation type="submission" date="2016-06" db="EMBL/GenBank/DDBJ databases">
        <title>Evolution of pathogenesis and genome organization in the Tremellales.</title>
        <authorList>
            <person name="Cuomo C."/>
            <person name="Litvintseva A."/>
            <person name="Heitman J."/>
            <person name="Chen Y."/>
            <person name="Sun S."/>
            <person name="Springer D."/>
            <person name="Dromer F."/>
            <person name="Young S."/>
            <person name="Zeng Q."/>
            <person name="Chapman S."/>
            <person name="Gujja S."/>
            <person name="Saif S."/>
            <person name="Birren B."/>
        </authorList>
    </citation>
    <scope>NUCLEOTIDE SEQUENCE [LARGE SCALE GENOMIC DNA]</scope>
    <source>
        <strain evidence="6 7">ATCC 28783</strain>
    </source>
</reference>
<dbReference type="AlphaFoldDB" id="A0A4Q1BLE5"/>
<evidence type="ECO:0000256" key="4">
    <source>
        <dbReference type="SAM" id="MobiDB-lite"/>
    </source>
</evidence>
<dbReference type="GO" id="GO:0046982">
    <property type="term" value="F:protein heterodimerization activity"/>
    <property type="evidence" value="ECO:0007669"/>
    <property type="project" value="InterPro"/>
</dbReference>
<dbReference type="PROSITE" id="PS50014">
    <property type="entry name" value="BROMODOMAIN_2"/>
    <property type="match status" value="1"/>
</dbReference>
<comment type="caution">
    <text evidence="6">The sequence shown here is derived from an EMBL/GenBank/DDBJ whole genome shotgun (WGS) entry which is preliminary data.</text>
</comment>
<dbReference type="InterPro" id="IPR001487">
    <property type="entry name" value="Bromodomain"/>
</dbReference>
<dbReference type="GO" id="GO:0006325">
    <property type="term" value="P:chromatin organization"/>
    <property type="evidence" value="ECO:0007669"/>
    <property type="project" value="UniProtKB-ARBA"/>
</dbReference>
<feature type="coiled-coil region" evidence="3">
    <location>
        <begin position="462"/>
        <end position="489"/>
    </location>
</feature>
<dbReference type="InterPro" id="IPR037782">
    <property type="entry name" value="Spt7"/>
</dbReference>
<evidence type="ECO:0000256" key="1">
    <source>
        <dbReference type="ARBA" id="ARBA00023117"/>
    </source>
</evidence>
<dbReference type="VEuPathDB" id="FungiDB:TREMEDRAFT_62279"/>
<dbReference type="EMBL" id="SDIL01000045">
    <property type="protein sequence ID" value="RXK38621.1"/>
    <property type="molecule type" value="Genomic_DNA"/>
</dbReference>
<proteinExistence type="predicted"/>
<dbReference type="Gene3D" id="1.20.920.10">
    <property type="entry name" value="Bromodomain-like"/>
    <property type="match status" value="1"/>
</dbReference>
<evidence type="ECO:0000256" key="3">
    <source>
        <dbReference type="SAM" id="Coils"/>
    </source>
</evidence>
<feature type="compositionally biased region" description="Basic and acidic residues" evidence="4">
    <location>
        <begin position="810"/>
        <end position="825"/>
    </location>
</feature>
<dbReference type="Proteomes" id="UP000289152">
    <property type="component" value="Unassembled WGS sequence"/>
</dbReference>
<dbReference type="PANTHER" id="PTHR47343:SF1">
    <property type="entry name" value="TRANSCRIPTIONAL ACTIVATOR SPT7"/>
    <property type="match status" value="1"/>
</dbReference>
<dbReference type="Pfam" id="PF00439">
    <property type="entry name" value="Bromodomain"/>
    <property type="match status" value="1"/>
</dbReference>
<dbReference type="SMART" id="SM00297">
    <property type="entry name" value="BROMO"/>
    <property type="match status" value="1"/>
</dbReference>
<feature type="region of interest" description="Disordered" evidence="4">
    <location>
        <begin position="149"/>
        <end position="285"/>
    </location>
</feature>
<keyword evidence="3" id="KW-0175">Coiled coil</keyword>
<feature type="domain" description="Bromo" evidence="5">
    <location>
        <begin position="54"/>
        <end position="124"/>
    </location>
</feature>
<dbReference type="CDD" id="cd22927">
    <property type="entry name" value="HFD_SPT7"/>
    <property type="match status" value="1"/>
</dbReference>
<dbReference type="PANTHER" id="PTHR47343">
    <property type="entry name" value="TRANSCRIPTIONAL ACTIVATOR SPT7"/>
    <property type="match status" value="1"/>
</dbReference>
<dbReference type="OrthoDB" id="21449at2759"/>
<dbReference type="STRING" id="5217.A0A4Q1BLE5"/>
<dbReference type="GO" id="GO:0005198">
    <property type="term" value="F:structural molecule activity"/>
    <property type="evidence" value="ECO:0007669"/>
    <property type="project" value="TreeGrafter"/>
</dbReference>
<sequence length="851" mass="93718">MKYLIDYLGTLPDAPDLQDPDFQQLLVDVQAGKSQTKSADAFYEGLEKAVNELKSAQQSFAFQKPVSKRDAPDYYEIIKRPMDLTTVLRNIKTHKYKNKADFATDLDLIWENCLTYNTTESHPLRAAARFMRQKTDHLLQFVADKNDRTTQVLPVPSAGPSSSRPSLRNAGSSAPEAVPPSPHQNIPNGPGVTKEVNGEHDGGGEGDQSFRSEGAAPSKSAINGVHLTGDSISFLSHPDNTDGSGPGRGDSGDGRGASTASVGGVPDRRTNGAFPGTSFQNPPPYRINLSTSLNTTPALIRTPQMSYPFHSLVQQPAAGPSSYLEKGKMRELLNTTPAPSWYPPVEGDDLKLQGSWWGLAGRDECYVSTLPAVPFMAPSQAPPTRCIPSRSKRKRNTPMGMDTSPDRPPSLVPSKSVKLENLIQQRVDKLFESRKIVNAVSEFQRMELEGVIPPRLRFDDGIERNQRRRDRLERKQKMHEERIEAKKRRRLGGEVGEKEAVLGMRSVSARMLAHAGFEGANEGALDLFTRVTINHLSNVGRTFRLLIDGFSQKMSSEEIILHALHENGQIETSDLEAHIKDDIERDRVKVIEMARKLRQAYKEVTTAPVIEDDMMFADNGEMLLDGNFAEELGEDFLGLRDLGIDKEYGMQSLTVPSSVFYGRRKRDADASGLGSKIHQPDFPPPPPFIPLSTTTLHIQLPGLLHAFFAARIESGIGLVDDQGFDVQHSQIGMLGQVIVKNPPPVKKKVVEEKEKKEKPPKKPVQSGVGKGNWIRPSKEERARRAAEKAGLPYHNGDGSTLTPTAENGTDMDKNESGMDMDRNGSNERNGLNGAVSEDAEGEEEDAVGEEE</sequence>
<dbReference type="FunCoup" id="A0A4Q1BLE5">
    <property type="interactions" value="18"/>
</dbReference>
<feature type="compositionally biased region" description="Polar residues" evidence="4">
    <location>
        <begin position="159"/>
        <end position="172"/>
    </location>
</feature>
<dbReference type="InterPro" id="IPR018359">
    <property type="entry name" value="Bromodomain_CS"/>
</dbReference>
<dbReference type="InterPro" id="IPR036427">
    <property type="entry name" value="Bromodomain-like_sf"/>
</dbReference>
<feature type="compositionally biased region" description="Polar residues" evidence="4">
    <location>
        <begin position="797"/>
        <end position="807"/>
    </location>
</feature>
<dbReference type="GO" id="GO:0046695">
    <property type="term" value="C:SLIK (SAGA-like) complex"/>
    <property type="evidence" value="ECO:0007669"/>
    <property type="project" value="InterPro"/>
</dbReference>
<evidence type="ECO:0000259" key="5">
    <source>
        <dbReference type="PROSITE" id="PS50014"/>
    </source>
</evidence>
<dbReference type="GO" id="GO:0000124">
    <property type="term" value="C:SAGA complex"/>
    <property type="evidence" value="ECO:0007669"/>
    <property type="project" value="InterPro"/>
</dbReference>
<organism evidence="6 7">
    <name type="scientific">Tremella mesenterica</name>
    <name type="common">Jelly fungus</name>
    <dbReference type="NCBI Taxonomy" id="5217"/>
    <lineage>
        <taxon>Eukaryota</taxon>
        <taxon>Fungi</taxon>
        <taxon>Dikarya</taxon>
        <taxon>Basidiomycota</taxon>
        <taxon>Agaricomycotina</taxon>
        <taxon>Tremellomycetes</taxon>
        <taxon>Tremellales</taxon>
        <taxon>Tremellaceae</taxon>
        <taxon>Tremella</taxon>
    </lineage>
</organism>
<dbReference type="InParanoid" id="A0A4Q1BLE5"/>
<accession>A0A4Q1BLE5</accession>